<dbReference type="Gene3D" id="3.20.20.140">
    <property type="entry name" value="Metal-dependent hydrolases"/>
    <property type="match status" value="1"/>
</dbReference>
<protein>
    <submittedName>
        <fullName evidence="3">Amidohydrolase family protein</fullName>
    </submittedName>
</protein>
<dbReference type="RefSeq" id="WP_342845863.1">
    <property type="nucleotide sequence ID" value="NZ_JBBMQO010000001.1"/>
</dbReference>
<gene>
    <name evidence="3" type="ORF">WNY59_00075</name>
</gene>
<dbReference type="PANTHER" id="PTHR43569">
    <property type="entry name" value="AMIDOHYDROLASE"/>
    <property type="match status" value="1"/>
</dbReference>
<name>A0ABU9T1G4_9HYPH</name>
<reference evidence="3 4" key="1">
    <citation type="submission" date="2024-03" db="EMBL/GenBank/DDBJ databases">
        <title>Community enrichment and isolation of bacterial strains for fucoidan degradation.</title>
        <authorList>
            <person name="Sichert A."/>
        </authorList>
    </citation>
    <scope>NUCLEOTIDE SEQUENCE [LARGE SCALE GENOMIC DNA]</scope>
    <source>
        <strain evidence="3 4">AS62</strain>
    </source>
</reference>
<accession>A0ABU9T1G4</accession>
<dbReference type="EMBL" id="JBBMQO010000001">
    <property type="protein sequence ID" value="MEM5499976.1"/>
    <property type="molecule type" value="Genomic_DNA"/>
</dbReference>
<dbReference type="InterPro" id="IPR006680">
    <property type="entry name" value="Amidohydro-rel"/>
</dbReference>
<evidence type="ECO:0000256" key="1">
    <source>
        <dbReference type="ARBA" id="ARBA00038310"/>
    </source>
</evidence>
<organism evidence="3 4">
    <name type="scientific">Ahrensia kielensis</name>
    <dbReference type="NCBI Taxonomy" id="76980"/>
    <lineage>
        <taxon>Bacteria</taxon>
        <taxon>Pseudomonadati</taxon>
        <taxon>Pseudomonadota</taxon>
        <taxon>Alphaproteobacteria</taxon>
        <taxon>Hyphomicrobiales</taxon>
        <taxon>Ahrensiaceae</taxon>
        <taxon>Ahrensia</taxon>
    </lineage>
</organism>
<dbReference type="Proteomes" id="UP001477870">
    <property type="component" value="Unassembled WGS sequence"/>
</dbReference>
<sequence>MKIIDAHIHTWQLSDGKKNWIREKIAALQYDFTMDDFAASVEGYDVEGAIIVQSSSDVAETDRLLAQTVGDDRVLGITGWFDLASENVAEQADTYMRKPGFSGIRAESPNHFDTGWLLSKPVKKGLAVMAEKKVPVDFLMNCTQLTEFRQIVEPVEGLISILDHAGRPFVMTGDTSNWKQDIQGIARNTDCYCKLSGLAERAGVEWTADTLEPWVAVLLEEFGPERLIFATNWPVMRLMASPKYWIDALDTIFARAGVSHSDQQKIFAGNARQVYLRGANQ</sequence>
<comment type="similarity">
    <text evidence="1">Belongs to the metallo-dependent hydrolases superfamily.</text>
</comment>
<dbReference type="InterPro" id="IPR032466">
    <property type="entry name" value="Metal_Hydrolase"/>
</dbReference>
<proteinExistence type="inferred from homology"/>
<evidence type="ECO:0000313" key="4">
    <source>
        <dbReference type="Proteomes" id="UP001477870"/>
    </source>
</evidence>
<dbReference type="SUPFAM" id="SSF51556">
    <property type="entry name" value="Metallo-dependent hydrolases"/>
    <property type="match status" value="1"/>
</dbReference>
<dbReference type="PANTHER" id="PTHR43569:SF2">
    <property type="entry name" value="AMIDOHYDROLASE-RELATED DOMAIN-CONTAINING PROTEIN"/>
    <property type="match status" value="1"/>
</dbReference>
<evidence type="ECO:0000313" key="3">
    <source>
        <dbReference type="EMBL" id="MEM5499976.1"/>
    </source>
</evidence>
<dbReference type="Pfam" id="PF04909">
    <property type="entry name" value="Amidohydro_2"/>
    <property type="match status" value="1"/>
</dbReference>
<evidence type="ECO:0000259" key="2">
    <source>
        <dbReference type="Pfam" id="PF04909"/>
    </source>
</evidence>
<keyword evidence="4" id="KW-1185">Reference proteome</keyword>
<feature type="domain" description="Amidohydrolase-related" evidence="2">
    <location>
        <begin position="4"/>
        <end position="275"/>
    </location>
</feature>
<dbReference type="InterPro" id="IPR052350">
    <property type="entry name" value="Metallo-dep_Lactonases"/>
</dbReference>
<comment type="caution">
    <text evidence="3">The sequence shown here is derived from an EMBL/GenBank/DDBJ whole genome shotgun (WGS) entry which is preliminary data.</text>
</comment>